<dbReference type="Proteomes" id="UP000215914">
    <property type="component" value="Unassembled WGS sequence"/>
</dbReference>
<evidence type="ECO:0000313" key="1">
    <source>
        <dbReference type="EMBL" id="KAF5821448.1"/>
    </source>
</evidence>
<protein>
    <submittedName>
        <fullName evidence="1">Uncharacterized protein</fullName>
    </submittedName>
</protein>
<evidence type="ECO:0000313" key="2">
    <source>
        <dbReference type="Proteomes" id="UP000215914"/>
    </source>
</evidence>
<accession>A0A9K3JUW0</accession>
<gene>
    <name evidence="1" type="ORF">HanXRQr2_Chr01g0014121</name>
</gene>
<sequence>MYLKCMQPTESICSYNICNNIFLGPKVFTVKLKHTKSYPYLILPHTPILQEVVVAFLLSYTCSPAKIELFGNGYP</sequence>
<name>A0A9K3JUW0_HELAN</name>
<dbReference type="AlphaFoldDB" id="A0A9K3JUW0"/>
<dbReference type="Gramene" id="mRNA:HanXRQr2_Chr01g0014121">
    <property type="protein sequence ID" value="CDS:HanXRQr2_Chr01g0014121.1"/>
    <property type="gene ID" value="HanXRQr2_Chr01g0014121"/>
</dbReference>
<dbReference type="EMBL" id="MNCJ02000316">
    <property type="protein sequence ID" value="KAF5821448.1"/>
    <property type="molecule type" value="Genomic_DNA"/>
</dbReference>
<comment type="caution">
    <text evidence="1">The sequence shown here is derived from an EMBL/GenBank/DDBJ whole genome shotgun (WGS) entry which is preliminary data.</text>
</comment>
<reference evidence="1" key="1">
    <citation type="journal article" date="2017" name="Nature">
        <title>The sunflower genome provides insights into oil metabolism, flowering and Asterid evolution.</title>
        <authorList>
            <person name="Badouin H."/>
            <person name="Gouzy J."/>
            <person name="Grassa C.J."/>
            <person name="Murat F."/>
            <person name="Staton S.E."/>
            <person name="Cottret L."/>
            <person name="Lelandais-Briere C."/>
            <person name="Owens G.L."/>
            <person name="Carrere S."/>
            <person name="Mayjonade B."/>
            <person name="Legrand L."/>
            <person name="Gill N."/>
            <person name="Kane N.C."/>
            <person name="Bowers J.E."/>
            <person name="Hubner S."/>
            <person name="Bellec A."/>
            <person name="Berard A."/>
            <person name="Berges H."/>
            <person name="Blanchet N."/>
            <person name="Boniface M.C."/>
            <person name="Brunel D."/>
            <person name="Catrice O."/>
            <person name="Chaidir N."/>
            <person name="Claudel C."/>
            <person name="Donnadieu C."/>
            <person name="Faraut T."/>
            <person name="Fievet G."/>
            <person name="Helmstetter N."/>
            <person name="King M."/>
            <person name="Knapp S.J."/>
            <person name="Lai Z."/>
            <person name="Le Paslier M.C."/>
            <person name="Lippi Y."/>
            <person name="Lorenzon L."/>
            <person name="Mandel J.R."/>
            <person name="Marage G."/>
            <person name="Marchand G."/>
            <person name="Marquand E."/>
            <person name="Bret-Mestries E."/>
            <person name="Morien E."/>
            <person name="Nambeesan S."/>
            <person name="Nguyen T."/>
            <person name="Pegot-Espagnet P."/>
            <person name="Pouilly N."/>
            <person name="Raftis F."/>
            <person name="Sallet E."/>
            <person name="Schiex T."/>
            <person name="Thomas J."/>
            <person name="Vandecasteele C."/>
            <person name="Vares D."/>
            <person name="Vear F."/>
            <person name="Vautrin S."/>
            <person name="Crespi M."/>
            <person name="Mangin B."/>
            <person name="Burke J.M."/>
            <person name="Salse J."/>
            <person name="Munos S."/>
            <person name="Vincourt P."/>
            <person name="Rieseberg L.H."/>
            <person name="Langlade N.B."/>
        </authorList>
    </citation>
    <scope>NUCLEOTIDE SEQUENCE</scope>
    <source>
        <tissue evidence="1">Leaves</tissue>
    </source>
</reference>
<keyword evidence="2" id="KW-1185">Reference proteome</keyword>
<proteinExistence type="predicted"/>
<reference evidence="1" key="2">
    <citation type="submission" date="2020-06" db="EMBL/GenBank/DDBJ databases">
        <title>Helianthus annuus Genome sequencing and assembly Release 2.</title>
        <authorList>
            <person name="Gouzy J."/>
            <person name="Langlade N."/>
            <person name="Munos S."/>
        </authorList>
    </citation>
    <scope>NUCLEOTIDE SEQUENCE</scope>
    <source>
        <tissue evidence="1">Leaves</tissue>
    </source>
</reference>
<organism evidence="1 2">
    <name type="scientific">Helianthus annuus</name>
    <name type="common">Common sunflower</name>
    <dbReference type="NCBI Taxonomy" id="4232"/>
    <lineage>
        <taxon>Eukaryota</taxon>
        <taxon>Viridiplantae</taxon>
        <taxon>Streptophyta</taxon>
        <taxon>Embryophyta</taxon>
        <taxon>Tracheophyta</taxon>
        <taxon>Spermatophyta</taxon>
        <taxon>Magnoliopsida</taxon>
        <taxon>eudicotyledons</taxon>
        <taxon>Gunneridae</taxon>
        <taxon>Pentapetalae</taxon>
        <taxon>asterids</taxon>
        <taxon>campanulids</taxon>
        <taxon>Asterales</taxon>
        <taxon>Asteraceae</taxon>
        <taxon>Asteroideae</taxon>
        <taxon>Heliantheae alliance</taxon>
        <taxon>Heliantheae</taxon>
        <taxon>Helianthus</taxon>
    </lineage>
</organism>